<accession>A0ACC1DBL3</accession>
<proteinExistence type="predicted"/>
<dbReference type="EMBL" id="CM034391">
    <property type="protein sequence ID" value="KAJ0181245.1"/>
    <property type="molecule type" value="Genomic_DNA"/>
</dbReference>
<comment type="caution">
    <text evidence="1">The sequence shown here is derived from an EMBL/GenBank/DDBJ whole genome shotgun (WGS) entry which is preliminary data.</text>
</comment>
<evidence type="ECO:0000313" key="2">
    <source>
        <dbReference type="Proteomes" id="UP000824533"/>
    </source>
</evidence>
<keyword evidence="2" id="KW-1185">Reference proteome</keyword>
<dbReference type="Proteomes" id="UP000824533">
    <property type="component" value="Linkage Group LG05"/>
</dbReference>
<organism evidence="1 2">
    <name type="scientific">Dendrolimus kikuchii</name>
    <dbReference type="NCBI Taxonomy" id="765133"/>
    <lineage>
        <taxon>Eukaryota</taxon>
        <taxon>Metazoa</taxon>
        <taxon>Ecdysozoa</taxon>
        <taxon>Arthropoda</taxon>
        <taxon>Hexapoda</taxon>
        <taxon>Insecta</taxon>
        <taxon>Pterygota</taxon>
        <taxon>Neoptera</taxon>
        <taxon>Endopterygota</taxon>
        <taxon>Lepidoptera</taxon>
        <taxon>Glossata</taxon>
        <taxon>Ditrysia</taxon>
        <taxon>Bombycoidea</taxon>
        <taxon>Lasiocampidae</taxon>
        <taxon>Dendrolimus</taxon>
    </lineage>
</organism>
<name>A0ACC1DBL3_9NEOP</name>
<sequence length="657" mass="72491">MRTAKKLGIRTVAVYSDADKCAMHVEMADEAYHIGPAPATQSYLNGAKILEIAKKSNSQAIHPGYGFLSENVEFCEKCANENVIFIGPPPSAIRDMGIKSTSKAIMSAAGVPIVRGYHGEEQSIEKLKAEAQRIGFPLMIKAVRGGGGKGMRIAITAADFLPQLESAKTEAYKSFADDNMLLEQYITDPRHVEVQVFADMHGNAVHLFERDCSVQRRHQKIIEEAPAPGLSEETRRALGEAAVRAARAVGYVGAGTVEFILHRVTHEFHFMEMNTRLQVEHPITEMITGTDLVEWQLRVAAGEPLPVTQEEIIRRGHAVECRIYAEEPRAGFLPRAGTLHRLTQPIPEEFVRVETGVREGQEVSVHYDPMIAKLVVWGRDRNEALAKTRAKLTEYQVAGLETNVNFLLRLSGASAFVSGDVHTAFIPQHESELFPKLDSVLSEERAIQAAIGYLLTSKQQNTTTDFWKGISVEPLSWRPNYQLEKIVPLRFDEKDLTVTVQYESVPNKYRVKVNEGEWRRVEANLQTTEKGLRLKAVIEDKTCEVGLLTYKQQVHVYDESGQTIVELPIPKYQAASGVDAAAAANNASSPTPGVLERILVQKGDKVVKGQPLFVVIAMKMEYVVRSPRDGVVAALAAFKAGDAVGKGANVVMLEGDS</sequence>
<protein>
    <submittedName>
        <fullName evidence="1">Uncharacterized protein</fullName>
    </submittedName>
</protein>
<gene>
    <name evidence="1" type="ORF">K1T71_003330</name>
</gene>
<evidence type="ECO:0000313" key="1">
    <source>
        <dbReference type="EMBL" id="KAJ0181245.1"/>
    </source>
</evidence>
<reference evidence="1 2" key="1">
    <citation type="journal article" date="2021" name="Front. Genet.">
        <title>Chromosome-Level Genome Assembly Reveals Significant Gene Expansion in the Toll and IMD Signaling Pathways of Dendrolimus kikuchii.</title>
        <authorList>
            <person name="Zhou J."/>
            <person name="Wu P."/>
            <person name="Xiong Z."/>
            <person name="Liu N."/>
            <person name="Zhao N."/>
            <person name="Ji M."/>
            <person name="Qiu Y."/>
            <person name="Yang B."/>
        </authorList>
    </citation>
    <scope>NUCLEOTIDE SEQUENCE [LARGE SCALE GENOMIC DNA]</scope>
    <source>
        <strain evidence="1">Ann1</strain>
    </source>
</reference>